<dbReference type="Proteomes" id="UP001163046">
    <property type="component" value="Unassembled WGS sequence"/>
</dbReference>
<sequence length="234" mass="26095">MCVMTPPHVKTLLVIASQPSPYRATMEQNVPVYEARGIREQRMVMDESGGDNAWQYGQVSVSGVTEHQLIFEGSLDQQTGGFIAISALYFTNGYCSAEPTKAAKKGKYHNIAIIITMLESPYTGGDEFVSPPIYENIYKNKITPAKSSMMNLERTEPRCLNDYVEVFDGNSAYSASLGRFCGHTYPEVLESASNEMLVVFKTDNKVVHSGFKAKFYTRKGENKVLYHYASCTCI</sequence>
<reference evidence="6" key="1">
    <citation type="submission" date="2023-01" db="EMBL/GenBank/DDBJ databases">
        <title>Genome assembly of the deep-sea coral Lophelia pertusa.</title>
        <authorList>
            <person name="Herrera S."/>
            <person name="Cordes E."/>
        </authorList>
    </citation>
    <scope>NUCLEOTIDE SEQUENCE</scope>
    <source>
        <strain evidence="6">USNM1676648</strain>
        <tissue evidence="6">Polyp</tissue>
    </source>
</reference>
<gene>
    <name evidence="6" type="ORF">OS493_034421</name>
</gene>
<dbReference type="CDD" id="cd00041">
    <property type="entry name" value="CUB"/>
    <property type="match status" value="1"/>
</dbReference>
<dbReference type="PROSITE" id="PS50060">
    <property type="entry name" value="MAM_2"/>
    <property type="match status" value="1"/>
</dbReference>
<dbReference type="GO" id="GO:0016020">
    <property type="term" value="C:membrane"/>
    <property type="evidence" value="ECO:0007669"/>
    <property type="project" value="InterPro"/>
</dbReference>
<dbReference type="SMART" id="SM00042">
    <property type="entry name" value="CUB"/>
    <property type="match status" value="1"/>
</dbReference>
<accession>A0A9X0D0Q4</accession>
<dbReference type="EMBL" id="MU825921">
    <property type="protein sequence ID" value="KAJ7382530.1"/>
    <property type="molecule type" value="Genomic_DNA"/>
</dbReference>
<keyword evidence="2" id="KW-1015">Disulfide bond</keyword>
<dbReference type="AlphaFoldDB" id="A0A9X0D0Q4"/>
<evidence type="ECO:0000313" key="7">
    <source>
        <dbReference type="Proteomes" id="UP001163046"/>
    </source>
</evidence>
<evidence type="ECO:0000256" key="2">
    <source>
        <dbReference type="ARBA" id="ARBA00023157"/>
    </source>
</evidence>
<comment type="caution">
    <text evidence="3">Lacks conserved residue(s) required for the propagation of feature annotation.</text>
</comment>
<dbReference type="Pfam" id="PF00431">
    <property type="entry name" value="CUB"/>
    <property type="match status" value="1"/>
</dbReference>
<dbReference type="PROSITE" id="PS01180">
    <property type="entry name" value="CUB"/>
    <property type="match status" value="1"/>
</dbReference>
<organism evidence="6 7">
    <name type="scientific">Desmophyllum pertusum</name>
    <dbReference type="NCBI Taxonomy" id="174260"/>
    <lineage>
        <taxon>Eukaryota</taxon>
        <taxon>Metazoa</taxon>
        <taxon>Cnidaria</taxon>
        <taxon>Anthozoa</taxon>
        <taxon>Hexacorallia</taxon>
        <taxon>Scleractinia</taxon>
        <taxon>Caryophylliina</taxon>
        <taxon>Caryophylliidae</taxon>
        <taxon>Desmophyllum</taxon>
    </lineage>
</organism>
<dbReference type="InterPro" id="IPR000998">
    <property type="entry name" value="MAM_dom"/>
</dbReference>
<keyword evidence="1" id="KW-0677">Repeat</keyword>
<comment type="caution">
    <text evidence="6">The sequence shown here is derived from an EMBL/GenBank/DDBJ whole genome shotgun (WGS) entry which is preliminary data.</text>
</comment>
<evidence type="ECO:0000313" key="6">
    <source>
        <dbReference type="EMBL" id="KAJ7382530.1"/>
    </source>
</evidence>
<dbReference type="Gene3D" id="2.60.120.200">
    <property type="match status" value="1"/>
</dbReference>
<evidence type="ECO:0000259" key="4">
    <source>
        <dbReference type="PROSITE" id="PS01180"/>
    </source>
</evidence>
<dbReference type="InterPro" id="IPR000859">
    <property type="entry name" value="CUB_dom"/>
</dbReference>
<name>A0A9X0D0Q4_9CNID</name>
<evidence type="ECO:0000259" key="5">
    <source>
        <dbReference type="PROSITE" id="PS50060"/>
    </source>
</evidence>
<dbReference type="PANTHER" id="PTHR24251">
    <property type="entry name" value="OVOCHYMASE-RELATED"/>
    <property type="match status" value="1"/>
</dbReference>
<feature type="domain" description="CUB" evidence="4">
    <location>
        <begin position="95"/>
        <end position="218"/>
    </location>
</feature>
<keyword evidence="7" id="KW-1185">Reference proteome</keyword>
<evidence type="ECO:0000256" key="1">
    <source>
        <dbReference type="ARBA" id="ARBA00022737"/>
    </source>
</evidence>
<dbReference type="SUPFAM" id="SSF49854">
    <property type="entry name" value="Spermadhesin, CUB domain"/>
    <property type="match status" value="1"/>
</dbReference>
<proteinExistence type="predicted"/>
<evidence type="ECO:0008006" key="8">
    <source>
        <dbReference type="Google" id="ProtNLM"/>
    </source>
</evidence>
<evidence type="ECO:0000256" key="3">
    <source>
        <dbReference type="PROSITE-ProRule" id="PRU00059"/>
    </source>
</evidence>
<dbReference type="OrthoDB" id="5976858at2759"/>
<dbReference type="Gene3D" id="2.60.120.290">
    <property type="entry name" value="Spermadhesin, CUB domain"/>
    <property type="match status" value="1"/>
</dbReference>
<dbReference type="PANTHER" id="PTHR24251:SF30">
    <property type="entry name" value="MEMBRANE FRIZZLED-RELATED PROTEIN"/>
    <property type="match status" value="1"/>
</dbReference>
<feature type="domain" description="MAM" evidence="5">
    <location>
        <begin position="52"/>
        <end position="97"/>
    </location>
</feature>
<protein>
    <recommendedName>
        <fullName evidence="8">CUB domain-containing protein</fullName>
    </recommendedName>
</protein>
<dbReference type="InterPro" id="IPR035914">
    <property type="entry name" value="Sperma_CUB_dom_sf"/>
</dbReference>